<dbReference type="KEGG" id="ngr:NAEGRDRAFT_50540"/>
<dbReference type="OMA" id="RGTHQLM"/>
<evidence type="ECO:0000313" key="5">
    <source>
        <dbReference type="Proteomes" id="UP000006671"/>
    </source>
</evidence>
<dbReference type="Proteomes" id="UP000006671">
    <property type="component" value="Unassembled WGS sequence"/>
</dbReference>
<keyword evidence="1" id="KW-0378">Hydrolase</keyword>
<dbReference type="Pfam" id="PF00795">
    <property type="entry name" value="CN_hydrolase"/>
    <property type="match status" value="1"/>
</dbReference>
<dbReference type="InParanoid" id="D2VLH5"/>
<evidence type="ECO:0000259" key="3">
    <source>
        <dbReference type="PROSITE" id="PS50263"/>
    </source>
</evidence>
<gene>
    <name evidence="4" type="ORF">NAEGRDRAFT_50540</name>
</gene>
<dbReference type="EMBL" id="GG738880">
    <property type="protein sequence ID" value="EFC42314.1"/>
    <property type="molecule type" value="Genomic_DNA"/>
</dbReference>
<dbReference type="InterPro" id="IPR003010">
    <property type="entry name" value="C-N_Hydrolase"/>
</dbReference>
<dbReference type="PANTHER" id="PTHR43674:SF16">
    <property type="entry name" value="CARBON-NITROGEN FAMILY, PUTATIVE (AFU_ORTHOLOGUE AFUA_5G02350)-RELATED"/>
    <property type="match status" value="1"/>
</dbReference>
<accession>D2VLH5</accession>
<evidence type="ECO:0000313" key="4">
    <source>
        <dbReference type="EMBL" id="EFC42314.1"/>
    </source>
</evidence>
<protein>
    <submittedName>
        <fullName evidence="4">Predicted protein</fullName>
    </submittedName>
</protein>
<dbReference type="eggNOG" id="ENOG502SE4D">
    <property type="taxonomic scope" value="Eukaryota"/>
</dbReference>
<dbReference type="InterPro" id="IPR036322">
    <property type="entry name" value="WD40_repeat_dom_sf"/>
</dbReference>
<proteinExistence type="predicted"/>
<dbReference type="InterPro" id="IPR036526">
    <property type="entry name" value="C-N_Hydrolase_sf"/>
</dbReference>
<evidence type="ECO:0000256" key="1">
    <source>
        <dbReference type="ARBA" id="ARBA00022801"/>
    </source>
</evidence>
<feature type="region of interest" description="Disordered" evidence="2">
    <location>
        <begin position="1"/>
        <end position="35"/>
    </location>
</feature>
<reference evidence="4 5" key="1">
    <citation type="journal article" date="2010" name="Cell">
        <title>The genome of Naegleria gruberi illuminates early eukaryotic versatility.</title>
        <authorList>
            <person name="Fritz-Laylin L.K."/>
            <person name="Prochnik S.E."/>
            <person name="Ginger M.L."/>
            <person name="Dacks J.B."/>
            <person name="Carpenter M.L."/>
            <person name="Field M.C."/>
            <person name="Kuo A."/>
            <person name="Paredez A."/>
            <person name="Chapman J."/>
            <person name="Pham J."/>
            <person name="Shu S."/>
            <person name="Neupane R."/>
            <person name="Cipriano M."/>
            <person name="Mancuso J."/>
            <person name="Tu H."/>
            <person name="Salamov A."/>
            <person name="Lindquist E."/>
            <person name="Shapiro H."/>
            <person name="Lucas S."/>
            <person name="Grigoriev I.V."/>
            <person name="Cande W.Z."/>
            <person name="Fulton C."/>
            <person name="Rokhsar D.S."/>
            <person name="Dawson S.C."/>
        </authorList>
    </citation>
    <scope>NUCLEOTIDE SEQUENCE [LARGE SCALE GENOMIC DNA]</scope>
    <source>
        <strain evidence="4 5">NEG-M</strain>
    </source>
</reference>
<dbReference type="SUPFAM" id="SSF56317">
    <property type="entry name" value="Carbon-nitrogen hydrolase"/>
    <property type="match status" value="1"/>
</dbReference>
<feature type="domain" description="CN hydrolase" evidence="3">
    <location>
        <begin position="87"/>
        <end position="361"/>
    </location>
</feature>
<dbReference type="VEuPathDB" id="AmoebaDB:NAEGRDRAFT_50540"/>
<dbReference type="Gene3D" id="3.60.110.10">
    <property type="entry name" value="Carbon-nitrogen hydrolase"/>
    <property type="match status" value="1"/>
</dbReference>
<dbReference type="PANTHER" id="PTHR43674">
    <property type="entry name" value="NITRILASE C965.09-RELATED"/>
    <property type="match status" value="1"/>
</dbReference>
<sequence>MIPPPPPPLSGSSPSTNRLPPPPPSSLISIPKQPKKKIIEKKKPEEEIKQQIDEEIVQQHQQFVVDESMVVKDLCSLSGVNPLYSDLKILLVATFSRPNHSAKVLEESIQNSILESGRTPDIVLTPEGWHASPLMSTPDRNIVMNKELEGMCQVMKNHKCYGFIGVKVWAVDEKLKPINKYYNSMIVINPDGEVLGCYRKRVPTSAESSTPGDRIGIFDTIYGRIAVLICFDIENQVILDEVLAYKPFLILNPTYIGGVGLHDNTLSKKSTLMTENEEKSRRFQVKISLEALGRNFEKVCKDNNVTILRCDTPVHYGGRGTHQLMTPYSTVYPPSYYAENSFSFYVDRVGVVGNNFAENTEPPERERTHNEDNVGPRYTLFSNSHQDVVLRSENINPNFKVTFFNHNRLICSDERRITVVNTDIMACENFSLDHVSLSVDSDGNFKVNDSKIDEEIRIVDIWTRFDKKHLIVLMSDGNVGLFKVLDEERLKVANNSILCLEKQFKWDCSLVDPNSRIIAPNNNMLFIASSKSIVQLGNLSGGEFIGKTFLLENEVSKHVSISDSMIEYLSLNNKSISLVLLDLSTGNSSISSTLNLEEISSKRLESSLEPNSFILTEFDPSNQNVISLTPLKVQNHQISIQPNHVKLPENSSSIISLNSSKFICGQQDGTLKLLDSSCSSDLIRHKFHPYPSLKSTRVVSLIHDKQNGRLISIHQHKTQPDGYLLCMAKFGNNRFVANLTTLFQ</sequence>
<evidence type="ECO:0000256" key="2">
    <source>
        <dbReference type="SAM" id="MobiDB-lite"/>
    </source>
</evidence>
<dbReference type="SUPFAM" id="SSF50978">
    <property type="entry name" value="WD40 repeat-like"/>
    <property type="match status" value="1"/>
</dbReference>
<keyword evidence="5" id="KW-1185">Reference proteome</keyword>
<dbReference type="AlphaFoldDB" id="D2VLH5"/>
<name>D2VLH5_NAEGR</name>
<dbReference type="GO" id="GO:0016811">
    <property type="term" value="F:hydrolase activity, acting on carbon-nitrogen (but not peptide) bonds, in linear amides"/>
    <property type="evidence" value="ECO:0007669"/>
    <property type="project" value="TreeGrafter"/>
</dbReference>
<dbReference type="GeneID" id="8851949"/>
<dbReference type="InterPro" id="IPR050345">
    <property type="entry name" value="Aliph_Amidase/BUP"/>
</dbReference>
<dbReference type="PROSITE" id="PS50263">
    <property type="entry name" value="CN_HYDROLASE"/>
    <property type="match status" value="1"/>
</dbReference>
<dbReference type="CDD" id="cd07197">
    <property type="entry name" value="nitrilase"/>
    <property type="match status" value="1"/>
</dbReference>
<dbReference type="OrthoDB" id="412018at2759"/>
<dbReference type="RefSeq" id="XP_002675058.1">
    <property type="nucleotide sequence ID" value="XM_002675012.1"/>
</dbReference>
<organism evidence="5">
    <name type="scientific">Naegleria gruberi</name>
    <name type="common">Amoeba</name>
    <dbReference type="NCBI Taxonomy" id="5762"/>
    <lineage>
        <taxon>Eukaryota</taxon>
        <taxon>Discoba</taxon>
        <taxon>Heterolobosea</taxon>
        <taxon>Tetramitia</taxon>
        <taxon>Eutetramitia</taxon>
        <taxon>Vahlkampfiidae</taxon>
        <taxon>Naegleria</taxon>
    </lineage>
</organism>